<evidence type="ECO:0000313" key="1">
    <source>
        <dbReference type="EMBL" id="MBG0567824.1"/>
    </source>
</evidence>
<gene>
    <name evidence="1" type="ORF">I4J89_40930</name>
</gene>
<dbReference type="EMBL" id="JADQTO010000031">
    <property type="protein sequence ID" value="MBG0567824.1"/>
    <property type="molecule type" value="Genomic_DNA"/>
</dbReference>
<comment type="caution">
    <text evidence="1">The sequence shown here is derived from an EMBL/GenBank/DDBJ whole genome shotgun (WGS) entry which is preliminary data.</text>
</comment>
<dbReference type="Proteomes" id="UP000598146">
    <property type="component" value="Unassembled WGS sequence"/>
</dbReference>
<name>A0A931G731_9ACTN</name>
<proteinExistence type="predicted"/>
<keyword evidence="2" id="KW-1185">Reference proteome</keyword>
<accession>A0A931G731</accession>
<protein>
    <submittedName>
        <fullName evidence="1">Uncharacterized protein</fullName>
    </submittedName>
</protein>
<reference evidence="1" key="1">
    <citation type="submission" date="2020-11" db="EMBL/GenBank/DDBJ databases">
        <title>Isolation and identification of active actinomycetes.</title>
        <authorList>
            <person name="Sun X."/>
        </authorList>
    </citation>
    <scope>NUCLEOTIDE SEQUENCE</scope>
    <source>
        <strain evidence="1">NEAU-A11</strain>
    </source>
</reference>
<organism evidence="1 2">
    <name type="scientific">Actinoplanes aureus</name>
    <dbReference type="NCBI Taxonomy" id="2792083"/>
    <lineage>
        <taxon>Bacteria</taxon>
        <taxon>Bacillati</taxon>
        <taxon>Actinomycetota</taxon>
        <taxon>Actinomycetes</taxon>
        <taxon>Micromonosporales</taxon>
        <taxon>Micromonosporaceae</taxon>
        <taxon>Actinoplanes</taxon>
    </lineage>
</organism>
<sequence length="375" mass="40576">MLKTTNHVAGTLQHLAPQISAAAAAAQAAAVRERGFATIGTLMFRQAAARMQVPNTVPAAAMSTVQRQPLVVLRPTLDQARRAGVFSPAFILPALQSTAAQRRLFAAMLPAMPKLAGVAPVVTALQSFRQQNYLQLWSRTTTLTPLPDAILELFATWRTTAGLFGPDRLLAGQAYTAALLTRETILREVDPTPAVVEFGCTWLSFSSMPPTRIDAVVAALLDDAWLSEPTGADFSLRLRHRVDREHEVHRPLTDRQIGGLLVTSLDAPVAWTAGETVPLTPLDFAAAPHPTEAVALSQVGGWDDTRIARVLSNLDERERALVMAYAEGDPKLTWKQAAAQTGRDAKFAVRVQAKLKREGRKLHDRLAAVSAAVAR</sequence>
<dbReference type="RefSeq" id="WP_196419602.1">
    <property type="nucleotide sequence ID" value="NZ_JADQTO010000031.1"/>
</dbReference>
<dbReference type="AlphaFoldDB" id="A0A931G731"/>
<evidence type="ECO:0000313" key="2">
    <source>
        <dbReference type="Proteomes" id="UP000598146"/>
    </source>
</evidence>